<dbReference type="PANTHER" id="PTHR12514">
    <property type="entry name" value="ENHANCER OF YELLOW 2 TRANSCRIPTION FACTOR"/>
    <property type="match status" value="1"/>
</dbReference>
<evidence type="ECO:0000313" key="5">
    <source>
        <dbReference type="Proteomes" id="UP000478008"/>
    </source>
</evidence>
<dbReference type="EMBL" id="JABCYN010000057">
    <property type="protein sequence ID" value="KAF6005712.1"/>
    <property type="molecule type" value="Genomic_DNA"/>
</dbReference>
<evidence type="ECO:0000256" key="2">
    <source>
        <dbReference type="HAMAP-Rule" id="MF_03046"/>
    </source>
</evidence>
<dbReference type="GO" id="GO:0070390">
    <property type="term" value="C:transcription export complex 2"/>
    <property type="evidence" value="ECO:0007669"/>
    <property type="project" value="UniProtKB-UniRule"/>
</dbReference>
<dbReference type="Proteomes" id="UP000478008">
    <property type="component" value="Unassembled WGS sequence"/>
</dbReference>
<reference evidence="3 6" key="2">
    <citation type="journal article" date="2020" name="Appl. Microbiol. Biotechnol.">
        <title>Targeted gene deletion in Brettanomyces bruxellensis with an expression-free CRISPR-Cas9 system.</title>
        <authorList>
            <person name="Varela C."/>
            <person name="Bartel C."/>
            <person name="Onetto C."/>
            <person name="Borneman A."/>
        </authorList>
    </citation>
    <scope>NUCLEOTIDE SEQUENCE [LARGE SCALE GENOMIC DNA]</scope>
    <source>
        <strain evidence="3 6">AWRI1613</strain>
    </source>
</reference>
<dbReference type="GO" id="GO:0006325">
    <property type="term" value="P:chromatin organization"/>
    <property type="evidence" value="ECO:0007669"/>
    <property type="project" value="UniProtKB-KW"/>
</dbReference>
<dbReference type="GO" id="GO:0015031">
    <property type="term" value="P:protein transport"/>
    <property type="evidence" value="ECO:0007669"/>
    <property type="project" value="UniProtKB-KW"/>
</dbReference>
<dbReference type="GO" id="GO:0005643">
    <property type="term" value="C:nuclear pore"/>
    <property type="evidence" value="ECO:0007669"/>
    <property type="project" value="UniProtKB-UniRule"/>
</dbReference>
<dbReference type="GO" id="GO:0006406">
    <property type="term" value="P:mRNA export from nucleus"/>
    <property type="evidence" value="ECO:0007669"/>
    <property type="project" value="UniProtKB-UniRule"/>
</dbReference>
<keyword evidence="1 2" id="KW-0811">Translocation</keyword>
<comment type="similarity">
    <text evidence="2">Belongs to the ENY2 family.</text>
</comment>
<evidence type="ECO:0000313" key="3">
    <source>
        <dbReference type="EMBL" id="KAF6005712.1"/>
    </source>
</evidence>
<keyword evidence="5" id="KW-1185">Reference proteome</keyword>
<keyword evidence="2" id="KW-0653">Protein transport</keyword>
<dbReference type="EMBL" id="CABFWN010000004">
    <property type="protein sequence ID" value="VUG19171.1"/>
    <property type="molecule type" value="Genomic_DNA"/>
</dbReference>
<protein>
    <recommendedName>
        <fullName evidence="2">Transcription and mRNA export factor SUS1</fullName>
    </recommendedName>
</protein>
<reference evidence="4 5" key="1">
    <citation type="submission" date="2019-07" db="EMBL/GenBank/DDBJ databases">
        <authorList>
            <person name="Friedrich A."/>
            <person name="Schacherer J."/>
        </authorList>
    </citation>
    <scope>NUCLEOTIDE SEQUENCE [LARGE SCALE GENOMIC DNA]</scope>
</reference>
<evidence type="ECO:0000313" key="6">
    <source>
        <dbReference type="Proteomes" id="UP000568158"/>
    </source>
</evidence>
<evidence type="ECO:0000256" key="1">
    <source>
        <dbReference type="ARBA" id="ARBA00023010"/>
    </source>
</evidence>
<keyword evidence="2" id="KW-0010">Activator</keyword>
<comment type="subcellular location">
    <subcellularLocation>
        <location evidence="2">Nucleus</location>
        <location evidence="2">Nucleoplasm</location>
    </subcellularLocation>
    <subcellularLocation>
        <location evidence="2">Cytoplasm</location>
        <location evidence="2">P-body</location>
    </subcellularLocation>
</comment>
<dbReference type="AlphaFoldDB" id="A0A7D9CZ95"/>
<dbReference type="GO" id="GO:0005654">
    <property type="term" value="C:nucleoplasm"/>
    <property type="evidence" value="ECO:0007669"/>
    <property type="project" value="UniProtKB-SubCell"/>
</dbReference>
<keyword evidence="2" id="KW-0509">mRNA transport</keyword>
<name>A0A7D9CZ95_DEKBR</name>
<dbReference type="GO" id="GO:0003713">
    <property type="term" value="F:transcription coactivator activity"/>
    <property type="evidence" value="ECO:0007669"/>
    <property type="project" value="UniProtKB-UniRule"/>
</dbReference>
<gene>
    <name evidence="2 4" type="primary">SUS1</name>
    <name evidence="4" type="ORF">DEBR0S4_12222G</name>
    <name evidence="3" type="ORF">HII12_005286</name>
</gene>
<keyword evidence="2" id="KW-0963">Cytoplasm</keyword>
<dbReference type="Proteomes" id="UP000568158">
    <property type="component" value="Unassembled WGS sequence"/>
</dbReference>
<keyword evidence="2" id="KW-0813">Transport</keyword>
<accession>A0A7D9CZ95</accession>
<dbReference type="InterPro" id="IPR018783">
    <property type="entry name" value="TF_ENY2"/>
</dbReference>
<proteinExistence type="inferred from homology"/>
<dbReference type="GO" id="GO:0000124">
    <property type="term" value="C:SAGA complex"/>
    <property type="evidence" value="ECO:0007669"/>
    <property type="project" value="UniProtKB-UniRule"/>
</dbReference>
<dbReference type="Pfam" id="PF10163">
    <property type="entry name" value="EnY2"/>
    <property type="match status" value="1"/>
</dbReference>
<keyword evidence="2" id="KW-0156">Chromatin regulator</keyword>
<dbReference type="Gene3D" id="1.10.246.140">
    <property type="match status" value="1"/>
</dbReference>
<organism evidence="4 5">
    <name type="scientific">Dekkera bruxellensis</name>
    <name type="common">Brettanomyces custersii</name>
    <dbReference type="NCBI Taxonomy" id="5007"/>
    <lineage>
        <taxon>Eukaryota</taxon>
        <taxon>Fungi</taxon>
        <taxon>Dikarya</taxon>
        <taxon>Ascomycota</taxon>
        <taxon>Saccharomycotina</taxon>
        <taxon>Pichiomycetes</taxon>
        <taxon>Pichiales</taxon>
        <taxon>Pichiaceae</taxon>
        <taxon>Brettanomyces</taxon>
    </lineage>
</organism>
<dbReference type="GO" id="GO:0071819">
    <property type="term" value="C:DUBm complex"/>
    <property type="evidence" value="ECO:0007669"/>
    <property type="project" value="UniProtKB-UniRule"/>
</dbReference>
<dbReference type="GO" id="GO:0006368">
    <property type="term" value="P:transcription elongation by RNA polymerase II"/>
    <property type="evidence" value="ECO:0007669"/>
    <property type="project" value="UniProtKB-UniRule"/>
</dbReference>
<comment type="function">
    <text evidence="2">Involved in mRNA export coupled transcription activation by association with both the TREX-2 and the SAGA complexes. At the promoters, SAGA is required for recruitment of the basal transcription machinery. It influences RNA polymerase II transcriptional activity through different activities such as TBP interaction and promoter selectivity, interaction with transcription activators, and chromatin modification through histone acetylation and deubiquitination. Within the SAGA complex, participates to a subcomplex required for deubiquitination of H2B and for the maintenance of steady-state H3 methylation levels. The TREX-2 complex functions in docking export-competent ribonucleoprotein particles (mRNPs) to the nuclear entrance of the nuclear pore complex (nuclear basket). TREX-2 participates in mRNA export and accurate chromatin positioning in the nucleus by tethering genes to the nuclear periphery. May also be involved in cytoplasmic mRNA decay by interaction with components of P-bodies.</text>
</comment>
<keyword evidence="2" id="KW-0539">Nucleus</keyword>
<dbReference type="InterPro" id="IPR038212">
    <property type="entry name" value="TF_EnY2_sf"/>
</dbReference>
<keyword evidence="2" id="KW-0804">Transcription</keyword>
<dbReference type="GO" id="GO:0000932">
    <property type="term" value="C:P-body"/>
    <property type="evidence" value="ECO:0007669"/>
    <property type="project" value="UniProtKB-SubCell"/>
</dbReference>
<keyword evidence="2" id="KW-0805">Transcription regulation</keyword>
<dbReference type="HAMAP" id="MF_03046">
    <property type="entry name" value="ENY2_Sus1"/>
    <property type="match status" value="1"/>
</dbReference>
<evidence type="ECO:0000313" key="4">
    <source>
        <dbReference type="EMBL" id="VUG19171.1"/>
    </source>
</evidence>
<sequence>MTEQSTDDLRLRIQQELVASGKYQEIFNLLKIELANSGWFDEFRELTNETVSKQGEKGSLKLGDVINQLEGKGFQMVPDEVKVKILRKIKEFLDNVVE</sequence>
<comment type="subunit">
    <text evidence="2">Component of the nuclear pore complex (NPC)-associated TREX-2 complex (transcription and export complex 2), composed of at least SUS1, SAC3, THP1, SEM1, and CDC31. TREX-2 contains 2 SUS1 chains. The TREX-2 complex interacts with the nucleoporin NUP1. Component of the 1.8 MDa SAGA transcription coactivator-HAT complex. SAGA is built of 5 distinct domains with specialized functions. Within the SAGA complex, SUS1, SGF11, SGF73 and UBP8 form an additional subcomplex of SAGA called the DUB module (deubiquitination module). Interacts directly with THP1, SAC3, SGF11, and with the RNA polymerase II.</text>
</comment>